<feature type="compositionally biased region" description="Acidic residues" evidence="1">
    <location>
        <begin position="98"/>
        <end position="107"/>
    </location>
</feature>
<protein>
    <submittedName>
        <fullName evidence="2">Uncharacterized protein</fullName>
    </submittedName>
</protein>
<reference evidence="2" key="1">
    <citation type="submission" date="2007-07" db="EMBL/GenBank/DDBJ databases">
        <title>PCAP assembly of the Caenorhabditis remanei genome.</title>
        <authorList>
            <consortium name="The Caenorhabditis remanei Sequencing Consortium"/>
            <person name="Wilson R.K."/>
        </authorList>
    </citation>
    <scope>NUCLEOTIDE SEQUENCE [LARGE SCALE GENOMIC DNA]</scope>
    <source>
        <strain evidence="2">PB4641</strain>
    </source>
</reference>
<dbReference type="AlphaFoldDB" id="E3MGW5"/>
<keyword evidence="3" id="KW-1185">Reference proteome</keyword>
<feature type="compositionally biased region" description="Basic and acidic residues" evidence="1">
    <location>
        <begin position="253"/>
        <end position="324"/>
    </location>
</feature>
<evidence type="ECO:0000256" key="1">
    <source>
        <dbReference type="SAM" id="MobiDB-lite"/>
    </source>
</evidence>
<sequence length="338" mass="39376">MRSIKKYHVIPYVEGAAVESAKRFLEKILNDPNLDAGEKCKFYQDVLYRIKNHNELPIVNQEILTILKDNLKSSETRVSAPEPIFENAVVQPPKSEYKEEEEEEEEGVEKRDDKADMINVDDIPVGQRKRKTNESGPPTVKRYLASVGDDPHSVKNELPRKQSKKRPKLVMRVLKKKPSIPIHEIEPGAVFKTDNVGPLQKYRGKDYRKVQHRVPGKRDLKRFKMGRKLEEYKMHRKNKRKNIEAPGNKPKRSKTELEKDPEVKPEVKPDVKPDVKPRIKKEPKQEIKAELKQEIKNEPDVKPNVKQEIKNDPDVKPIKKEEIHGSGPRIHCRLWKFL</sequence>
<proteinExistence type="predicted"/>
<organism evidence="3">
    <name type="scientific">Caenorhabditis remanei</name>
    <name type="common">Caenorhabditis vulgaris</name>
    <dbReference type="NCBI Taxonomy" id="31234"/>
    <lineage>
        <taxon>Eukaryota</taxon>
        <taxon>Metazoa</taxon>
        <taxon>Ecdysozoa</taxon>
        <taxon>Nematoda</taxon>
        <taxon>Chromadorea</taxon>
        <taxon>Rhabditida</taxon>
        <taxon>Rhabditina</taxon>
        <taxon>Rhabditomorpha</taxon>
        <taxon>Rhabditoidea</taxon>
        <taxon>Rhabditidae</taxon>
        <taxon>Peloderinae</taxon>
        <taxon>Caenorhabditis</taxon>
    </lineage>
</organism>
<evidence type="ECO:0000313" key="3">
    <source>
        <dbReference type="Proteomes" id="UP000008281"/>
    </source>
</evidence>
<feature type="region of interest" description="Disordered" evidence="1">
    <location>
        <begin position="92"/>
        <end position="167"/>
    </location>
</feature>
<dbReference type="EMBL" id="DS268444">
    <property type="protein sequence ID" value="EFP01751.1"/>
    <property type="molecule type" value="Genomic_DNA"/>
</dbReference>
<accession>E3MGW5</accession>
<name>E3MGW5_CAERE</name>
<dbReference type="InParanoid" id="E3MGW5"/>
<dbReference type="Proteomes" id="UP000008281">
    <property type="component" value="Unassembled WGS sequence"/>
</dbReference>
<evidence type="ECO:0000313" key="2">
    <source>
        <dbReference type="EMBL" id="EFP01751.1"/>
    </source>
</evidence>
<dbReference type="OrthoDB" id="5877201at2759"/>
<gene>
    <name evidence="2" type="ORF">CRE_23470</name>
</gene>
<feature type="compositionally biased region" description="Basic and acidic residues" evidence="1">
    <location>
        <begin position="149"/>
        <end position="160"/>
    </location>
</feature>
<feature type="region of interest" description="Disordered" evidence="1">
    <location>
        <begin position="226"/>
        <end position="325"/>
    </location>
</feature>
<dbReference type="HOGENOM" id="CLU_886348_0_0_1"/>